<dbReference type="Gene3D" id="3.40.50.12780">
    <property type="entry name" value="N-terminal domain of ligase-like"/>
    <property type="match status" value="1"/>
</dbReference>
<dbReference type="InterPro" id="IPR045851">
    <property type="entry name" value="AMP-bd_C_sf"/>
</dbReference>
<organism evidence="7 8">
    <name type="scientific">Yinghuangia aomiensis</name>
    <dbReference type="NCBI Taxonomy" id="676205"/>
    <lineage>
        <taxon>Bacteria</taxon>
        <taxon>Bacillati</taxon>
        <taxon>Actinomycetota</taxon>
        <taxon>Actinomycetes</taxon>
        <taxon>Kitasatosporales</taxon>
        <taxon>Streptomycetaceae</taxon>
        <taxon>Yinghuangia</taxon>
    </lineage>
</organism>
<dbReference type="SUPFAM" id="SSF56801">
    <property type="entry name" value="Acetyl-CoA synthetase-like"/>
    <property type="match status" value="1"/>
</dbReference>
<dbReference type="RefSeq" id="WP_345679821.1">
    <property type="nucleotide sequence ID" value="NZ_BAABHS010000036.1"/>
</dbReference>
<feature type="domain" description="AMP-dependent synthetase/ligase" evidence="5">
    <location>
        <begin position="39"/>
        <end position="379"/>
    </location>
</feature>
<evidence type="ECO:0000256" key="3">
    <source>
        <dbReference type="ARBA" id="ARBA00022741"/>
    </source>
</evidence>
<dbReference type="Pfam" id="PF13193">
    <property type="entry name" value="AMP-binding_C"/>
    <property type="match status" value="1"/>
</dbReference>
<evidence type="ECO:0000259" key="5">
    <source>
        <dbReference type="Pfam" id="PF00501"/>
    </source>
</evidence>
<protein>
    <submittedName>
        <fullName evidence="7">AMP-binding protein</fullName>
    </submittedName>
</protein>
<keyword evidence="2" id="KW-0436">Ligase</keyword>
<dbReference type="Gene3D" id="3.30.300.30">
    <property type="match status" value="1"/>
</dbReference>
<dbReference type="EMBL" id="BAABHS010000036">
    <property type="protein sequence ID" value="GAA4988810.1"/>
    <property type="molecule type" value="Genomic_DNA"/>
</dbReference>
<evidence type="ECO:0000259" key="6">
    <source>
        <dbReference type="Pfam" id="PF13193"/>
    </source>
</evidence>
<dbReference type="InterPro" id="IPR025110">
    <property type="entry name" value="AMP-bd_C"/>
</dbReference>
<dbReference type="PANTHER" id="PTHR43107">
    <property type="entry name" value="LONG-CHAIN FATTY ACID TRANSPORT PROTEIN"/>
    <property type="match status" value="1"/>
</dbReference>
<evidence type="ECO:0000313" key="8">
    <source>
        <dbReference type="Proteomes" id="UP001500466"/>
    </source>
</evidence>
<dbReference type="Proteomes" id="UP001500466">
    <property type="component" value="Unassembled WGS sequence"/>
</dbReference>
<evidence type="ECO:0000313" key="7">
    <source>
        <dbReference type="EMBL" id="GAA4988810.1"/>
    </source>
</evidence>
<proteinExistence type="inferred from homology"/>
<evidence type="ECO:0000256" key="2">
    <source>
        <dbReference type="ARBA" id="ARBA00022598"/>
    </source>
</evidence>
<gene>
    <name evidence="7" type="ORF">GCM10023205_69780</name>
</gene>
<dbReference type="InterPro" id="IPR000873">
    <property type="entry name" value="AMP-dep_synth/lig_dom"/>
</dbReference>
<dbReference type="InterPro" id="IPR042099">
    <property type="entry name" value="ANL_N_sf"/>
</dbReference>
<comment type="similarity">
    <text evidence="1">Belongs to the ATP-dependent AMP-binding enzyme family.</text>
</comment>
<reference evidence="8" key="1">
    <citation type="journal article" date="2019" name="Int. J. Syst. Evol. Microbiol.">
        <title>The Global Catalogue of Microorganisms (GCM) 10K type strain sequencing project: providing services to taxonomists for standard genome sequencing and annotation.</title>
        <authorList>
            <consortium name="The Broad Institute Genomics Platform"/>
            <consortium name="The Broad Institute Genome Sequencing Center for Infectious Disease"/>
            <person name="Wu L."/>
            <person name="Ma J."/>
        </authorList>
    </citation>
    <scope>NUCLEOTIDE SEQUENCE [LARGE SCALE GENOMIC DNA]</scope>
    <source>
        <strain evidence="8">JCM 17986</strain>
    </source>
</reference>
<feature type="domain" description="AMP-binding enzyme C-terminal" evidence="6">
    <location>
        <begin position="440"/>
        <end position="516"/>
    </location>
</feature>
<comment type="caution">
    <text evidence="7">The sequence shown here is derived from an EMBL/GenBank/DDBJ whole genome shotgun (WGS) entry which is preliminary data.</text>
</comment>
<dbReference type="Pfam" id="PF00501">
    <property type="entry name" value="AMP-binding"/>
    <property type="match status" value="1"/>
</dbReference>
<name>A0ABP9I6E8_9ACTN</name>
<sequence length="572" mass="62034">MTGVDVRTGGGETAAATPATMAEILLARRGDQAPGLLHEDQVWTWDEVVGEAAVRAAAAGELRPADDTAEGPAHIGVLLDNVPEYLFWLGGAALAQTALVGINPTRRGEELAADIAFTDIAVVVTDDAGAEILKECGTDVPVLSVESAEYAALLARHAGAEPPAGPFDPQALYLLLFTSGTSGGASKAVRFSQGKLARSAPHVAKLHGIGRDDVCYCPMPLFHGNALMVVWHPTMVSGARMVLPRKFSASKFLDDVRRHRATFFSYVGKAITYVLAQPETPHDGDNALVRAFGNEASAADIREFRRRFGCELVEGYGSSEGGVVLARTPETPDGALGIPTIGDVAVVDPVTREECPRARFGPDGQFLNAAEAIGELVNREGAPGFEGYYKNEEAMAERLRDGWFWSNDLAYVDEDGWFWYAGRAADWLRVDGENFPAVPVERVLVRHPDVMLAAVFPVPDPRTGDEVMAALELRDGTRLDPAALPEFFAAQTDMGTKWLPRYLRVVDVMPFTGSNKVLKKELRAEAWARPGTDTVYWRPDPRSDTFRPMDEADRDALAAQLRTHGRGHLMGW</sequence>
<keyword evidence="8" id="KW-1185">Reference proteome</keyword>
<evidence type="ECO:0000256" key="1">
    <source>
        <dbReference type="ARBA" id="ARBA00006432"/>
    </source>
</evidence>
<evidence type="ECO:0000256" key="4">
    <source>
        <dbReference type="ARBA" id="ARBA00022840"/>
    </source>
</evidence>
<dbReference type="PANTHER" id="PTHR43107:SF15">
    <property type="entry name" value="FATTY ACID TRANSPORT PROTEIN 3, ISOFORM A"/>
    <property type="match status" value="1"/>
</dbReference>
<keyword evidence="3" id="KW-0547">Nucleotide-binding</keyword>
<accession>A0ABP9I6E8</accession>
<keyword evidence="4" id="KW-0067">ATP-binding</keyword>